<dbReference type="EMBL" id="NEVH01009082">
    <property type="protein sequence ID" value="PNF33766.1"/>
    <property type="molecule type" value="Genomic_DNA"/>
</dbReference>
<comment type="caution">
    <text evidence="1">The sequence shown here is derived from an EMBL/GenBank/DDBJ whole genome shotgun (WGS) entry which is preliminary data.</text>
</comment>
<organism evidence="1 2">
    <name type="scientific">Cryptotermes secundus</name>
    <dbReference type="NCBI Taxonomy" id="105785"/>
    <lineage>
        <taxon>Eukaryota</taxon>
        <taxon>Metazoa</taxon>
        <taxon>Ecdysozoa</taxon>
        <taxon>Arthropoda</taxon>
        <taxon>Hexapoda</taxon>
        <taxon>Insecta</taxon>
        <taxon>Pterygota</taxon>
        <taxon>Neoptera</taxon>
        <taxon>Polyneoptera</taxon>
        <taxon>Dictyoptera</taxon>
        <taxon>Blattodea</taxon>
        <taxon>Blattoidea</taxon>
        <taxon>Termitoidae</taxon>
        <taxon>Kalotermitidae</taxon>
        <taxon>Cryptotermitinae</taxon>
        <taxon>Cryptotermes</taxon>
    </lineage>
</organism>
<gene>
    <name evidence="1" type="ORF">B7P43_G10210</name>
</gene>
<dbReference type="AlphaFoldDB" id="A0A2J7QYV8"/>
<dbReference type="PANTHER" id="PTHR47510">
    <property type="entry name" value="REVERSE TRANSCRIPTASE DOMAIN-CONTAINING PROTEIN"/>
    <property type="match status" value="1"/>
</dbReference>
<dbReference type="InParanoid" id="A0A2J7QYV8"/>
<dbReference type="InterPro" id="IPR036691">
    <property type="entry name" value="Endo/exonu/phosph_ase_sf"/>
</dbReference>
<sequence>MNVHAPTEDKIDDIKDRLYEELEHVFDKFPKYPMKILLGEFSAKVGREDIFKPTIGNESLHEISNDNAVRVVNFATSKSLTAKSTMFPRRNIHKFTWTSPDGKIHNQIDHILLDRRRHSSILDVRSFRAADCDTDHYLVVAKVKERLAVSKQTVHSVYMTRFNLKKLNELEGKEQYRVEISNRFAALENLDTEVDVNTAWETIREDIKMSAKESLGYYGPKKHKPWFDEGCSKLLDQRKQAKLQWLQGPNELNWDNLNNIRRETNRHFRNKKREYLKDKIDELARNSKIKNIRDLYTGISDFKSGYQPSSNLVKDENGDLLADSHNILNRWRNYFSQLLNVHRVSDVRQTEIRRAQPLIPHPSPFEVESAFAKLKLYKSPASDQIPTEFIQAGGEIFCSKIQDLITYI</sequence>
<evidence type="ECO:0008006" key="3">
    <source>
        <dbReference type="Google" id="ProtNLM"/>
    </source>
</evidence>
<dbReference type="Proteomes" id="UP000235965">
    <property type="component" value="Unassembled WGS sequence"/>
</dbReference>
<reference evidence="1 2" key="1">
    <citation type="submission" date="2017-12" db="EMBL/GenBank/DDBJ databases">
        <title>Hemimetabolous genomes reveal molecular basis of termite eusociality.</title>
        <authorList>
            <person name="Harrison M.C."/>
            <person name="Jongepier E."/>
            <person name="Robertson H.M."/>
            <person name="Arning N."/>
            <person name="Bitard-Feildel T."/>
            <person name="Chao H."/>
            <person name="Childers C.P."/>
            <person name="Dinh H."/>
            <person name="Doddapaneni H."/>
            <person name="Dugan S."/>
            <person name="Gowin J."/>
            <person name="Greiner C."/>
            <person name="Han Y."/>
            <person name="Hu H."/>
            <person name="Hughes D.S.T."/>
            <person name="Huylmans A.-K."/>
            <person name="Kemena C."/>
            <person name="Kremer L.P.M."/>
            <person name="Lee S.L."/>
            <person name="Lopez-Ezquerra A."/>
            <person name="Mallet L."/>
            <person name="Monroy-Kuhn J.M."/>
            <person name="Moser A."/>
            <person name="Murali S.C."/>
            <person name="Muzny D.M."/>
            <person name="Otani S."/>
            <person name="Piulachs M.-D."/>
            <person name="Poelchau M."/>
            <person name="Qu J."/>
            <person name="Schaub F."/>
            <person name="Wada-Katsumata A."/>
            <person name="Worley K.C."/>
            <person name="Xie Q."/>
            <person name="Ylla G."/>
            <person name="Poulsen M."/>
            <person name="Gibbs R.A."/>
            <person name="Schal C."/>
            <person name="Richards S."/>
            <person name="Belles X."/>
            <person name="Korb J."/>
            <person name="Bornberg-Bauer E."/>
        </authorList>
    </citation>
    <scope>NUCLEOTIDE SEQUENCE [LARGE SCALE GENOMIC DNA]</scope>
    <source>
        <tissue evidence="1">Whole body</tissue>
    </source>
</reference>
<evidence type="ECO:0000313" key="2">
    <source>
        <dbReference type="Proteomes" id="UP000235965"/>
    </source>
</evidence>
<name>A0A2J7QYV8_9NEOP</name>
<keyword evidence="2" id="KW-1185">Reference proteome</keyword>
<accession>A0A2J7QYV8</accession>
<dbReference type="STRING" id="105785.A0A2J7QYV8"/>
<evidence type="ECO:0000313" key="1">
    <source>
        <dbReference type="EMBL" id="PNF33766.1"/>
    </source>
</evidence>
<protein>
    <recommendedName>
        <fullName evidence="3">Endonuclease/exonuclease/phosphatase domain-containing protein</fullName>
    </recommendedName>
</protein>
<dbReference type="SUPFAM" id="SSF56219">
    <property type="entry name" value="DNase I-like"/>
    <property type="match status" value="1"/>
</dbReference>
<proteinExistence type="predicted"/>
<dbReference type="Gene3D" id="3.60.10.10">
    <property type="entry name" value="Endonuclease/exonuclease/phosphatase"/>
    <property type="match status" value="1"/>
</dbReference>
<dbReference type="PANTHER" id="PTHR47510:SF3">
    <property type="entry name" value="ENDO_EXONUCLEASE_PHOSPHATASE DOMAIN-CONTAINING PROTEIN"/>
    <property type="match status" value="1"/>
</dbReference>